<sequence>MNTIWLAVAAILAGFDWLAVFIAKNHWRWLTKTGTMLCLIAAYTLSGGWQISGWFGVGLIFSLAGDTFLLLPPRFFLAGLAAFLLAQLTYIVAFNDPAGPVLAYNFLSAAILLTIAYSAFRRFSAALPAENRRKTLRRAIAFYILAISAMVYSASTTLWNPAWQFPANGLAVLGALFFYISDWTLANQRFIHSTRSGRVMIMVTYHLAQFLLVLAFLLRQ</sequence>
<keyword evidence="5 6" id="KW-0472">Membrane</keyword>
<dbReference type="InterPro" id="IPR012506">
    <property type="entry name" value="TMEM86B-like"/>
</dbReference>
<comment type="similarity">
    <text evidence="2">Belongs to the TMEM86 family.</text>
</comment>
<feature type="transmembrane region" description="Helical" evidence="6">
    <location>
        <begin position="101"/>
        <end position="120"/>
    </location>
</feature>
<dbReference type="PANTHER" id="PTHR31885">
    <property type="entry name" value="GH04784P"/>
    <property type="match status" value="1"/>
</dbReference>
<name>A0A7C4Q6A9_9CHLR</name>
<comment type="subcellular location">
    <subcellularLocation>
        <location evidence="1">Membrane</location>
        <topology evidence="1">Multi-pass membrane protein</topology>
    </subcellularLocation>
</comment>
<feature type="transmembrane region" description="Helical" evidence="6">
    <location>
        <begin position="39"/>
        <end position="63"/>
    </location>
</feature>
<gene>
    <name evidence="7" type="ORF">ENT17_12890</name>
</gene>
<keyword evidence="4 6" id="KW-1133">Transmembrane helix</keyword>
<reference evidence="7" key="1">
    <citation type="journal article" date="2020" name="mSystems">
        <title>Genome- and Community-Level Interaction Insights into Carbon Utilization and Element Cycling Functions of Hydrothermarchaeota in Hydrothermal Sediment.</title>
        <authorList>
            <person name="Zhou Z."/>
            <person name="Liu Y."/>
            <person name="Xu W."/>
            <person name="Pan J."/>
            <person name="Luo Z.H."/>
            <person name="Li M."/>
        </authorList>
    </citation>
    <scope>NUCLEOTIDE SEQUENCE [LARGE SCALE GENOMIC DNA]</scope>
    <source>
        <strain evidence="7">SpSt-556</strain>
    </source>
</reference>
<proteinExistence type="inferred from homology"/>
<evidence type="ECO:0000256" key="1">
    <source>
        <dbReference type="ARBA" id="ARBA00004141"/>
    </source>
</evidence>
<evidence type="ECO:0000256" key="5">
    <source>
        <dbReference type="ARBA" id="ARBA00023136"/>
    </source>
</evidence>
<evidence type="ECO:0000256" key="6">
    <source>
        <dbReference type="SAM" id="Phobius"/>
    </source>
</evidence>
<evidence type="ECO:0000256" key="2">
    <source>
        <dbReference type="ARBA" id="ARBA00007375"/>
    </source>
</evidence>
<comment type="caution">
    <text evidence="7">The sequence shown here is derived from an EMBL/GenBank/DDBJ whole genome shotgun (WGS) entry which is preliminary data.</text>
</comment>
<protein>
    <submittedName>
        <fullName evidence="7">Lysoplasmalogenase</fullName>
    </submittedName>
</protein>
<dbReference type="GO" id="GO:0016787">
    <property type="term" value="F:hydrolase activity"/>
    <property type="evidence" value="ECO:0007669"/>
    <property type="project" value="TreeGrafter"/>
</dbReference>
<feature type="transmembrane region" description="Helical" evidence="6">
    <location>
        <begin position="140"/>
        <end position="159"/>
    </location>
</feature>
<dbReference type="Pfam" id="PF07947">
    <property type="entry name" value="YhhN"/>
    <property type="match status" value="1"/>
</dbReference>
<keyword evidence="3 6" id="KW-0812">Transmembrane</keyword>
<dbReference type="AlphaFoldDB" id="A0A7C4Q6A9"/>
<accession>A0A7C4Q6A9</accession>
<evidence type="ECO:0000256" key="4">
    <source>
        <dbReference type="ARBA" id="ARBA00022989"/>
    </source>
</evidence>
<feature type="transmembrane region" description="Helical" evidence="6">
    <location>
        <begin position="165"/>
        <end position="185"/>
    </location>
</feature>
<evidence type="ECO:0000256" key="3">
    <source>
        <dbReference type="ARBA" id="ARBA00022692"/>
    </source>
</evidence>
<dbReference type="PANTHER" id="PTHR31885:SF6">
    <property type="entry name" value="GH04784P"/>
    <property type="match status" value="1"/>
</dbReference>
<dbReference type="GO" id="GO:0016020">
    <property type="term" value="C:membrane"/>
    <property type="evidence" value="ECO:0007669"/>
    <property type="project" value="UniProtKB-SubCell"/>
</dbReference>
<feature type="transmembrane region" description="Helical" evidence="6">
    <location>
        <begin position="197"/>
        <end position="218"/>
    </location>
</feature>
<dbReference type="EMBL" id="DSXR01000128">
    <property type="protein sequence ID" value="HGS88492.1"/>
    <property type="molecule type" value="Genomic_DNA"/>
</dbReference>
<evidence type="ECO:0000313" key="7">
    <source>
        <dbReference type="EMBL" id="HGS88492.1"/>
    </source>
</evidence>
<feature type="transmembrane region" description="Helical" evidence="6">
    <location>
        <begin position="75"/>
        <end position="95"/>
    </location>
</feature>
<organism evidence="7">
    <name type="scientific">Bellilinea caldifistulae</name>
    <dbReference type="NCBI Taxonomy" id="360411"/>
    <lineage>
        <taxon>Bacteria</taxon>
        <taxon>Bacillati</taxon>
        <taxon>Chloroflexota</taxon>
        <taxon>Anaerolineae</taxon>
        <taxon>Anaerolineales</taxon>
        <taxon>Anaerolineaceae</taxon>
        <taxon>Bellilinea</taxon>
    </lineage>
</organism>